<organism evidence="2 3">
    <name type="scientific">Nephila pilipes</name>
    <name type="common">Giant wood spider</name>
    <name type="synonym">Nephila maculata</name>
    <dbReference type="NCBI Taxonomy" id="299642"/>
    <lineage>
        <taxon>Eukaryota</taxon>
        <taxon>Metazoa</taxon>
        <taxon>Ecdysozoa</taxon>
        <taxon>Arthropoda</taxon>
        <taxon>Chelicerata</taxon>
        <taxon>Arachnida</taxon>
        <taxon>Araneae</taxon>
        <taxon>Araneomorphae</taxon>
        <taxon>Entelegynae</taxon>
        <taxon>Araneoidea</taxon>
        <taxon>Nephilidae</taxon>
        <taxon>Nephila</taxon>
    </lineage>
</organism>
<reference evidence="2" key="1">
    <citation type="submission" date="2020-08" db="EMBL/GenBank/DDBJ databases">
        <title>Multicomponent nature underlies the extraordinary mechanical properties of spider dragline silk.</title>
        <authorList>
            <person name="Kono N."/>
            <person name="Nakamura H."/>
            <person name="Mori M."/>
            <person name="Yoshida Y."/>
            <person name="Ohtoshi R."/>
            <person name="Malay A.D."/>
            <person name="Moran D.A.P."/>
            <person name="Tomita M."/>
            <person name="Numata K."/>
            <person name="Arakawa K."/>
        </authorList>
    </citation>
    <scope>NUCLEOTIDE SEQUENCE</scope>
</reference>
<dbReference type="EMBL" id="BMAW01049347">
    <property type="protein sequence ID" value="GFS70300.1"/>
    <property type="molecule type" value="Genomic_DNA"/>
</dbReference>
<dbReference type="InterPro" id="IPR013103">
    <property type="entry name" value="RVT_2"/>
</dbReference>
<dbReference type="GO" id="GO:0071897">
    <property type="term" value="P:DNA biosynthetic process"/>
    <property type="evidence" value="ECO:0007669"/>
    <property type="project" value="UniProtKB-ARBA"/>
</dbReference>
<accession>A0A8X6MNY1</accession>
<evidence type="ECO:0000313" key="3">
    <source>
        <dbReference type="Proteomes" id="UP000887013"/>
    </source>
</evidence>
<dbReference type="Proteomes" id="UP000887013">
    <property type="component" value="Unassembled WGS sequence"/>
</dbReference>
<comment type="caution">
    <text evidence="2">The sequence shown here is derived from an EMBL/GenBank/DDBJ whole genome shotgun (WGS) entry which is preliminary data.</text>
</comment>
<sequence>MAVLTNIKPVAKNFSQPQDIDCSETHSPVAKLETIRTILCIATEERMLLTQFDVSTAFLYEDLEEIIYMKQLEGFKDDTERVCKLRRSLYGLKQSPRYWNNCFGQFLTDLDLKESEADPCLYICDRKKIKIKILLVLNVYDELTATTDQ</sequence>
<evidence type="ECO:0000313" key="2">
    <source>
        <dbReference type="EMBL" id="GFS70300.1"/>
    </source>
</evidence>
<protein>
    <submittedName>
        <fullName evidence="2">Retrovirus-related Pol polyprotein from transposon TNT 1-94</fullName>
    </submittedName>
</protein>
<evidence type="ECO:0000259" key="1">
    <source>
        <dbReference type="Pfam" id="PF07727"/>
    </source>
</evidence>
<feature type="domain" description="Reverse transcriptase Ty1/copia-type" evidence="1">
    <location>
        <begin position="9"/>
        <end position="143"/>
    </location>
</feature>
<dbReference type="InterPro" id="IPR043502">
    <property type="entry name" value="DNA/RNA_pol_sf"/>
</dbReference>
<proteinExistence type="predicted"/>
<dbReference type="AlphaFoldDB" id="A0A8X6MNY1"/>
<dbReference type="SUPFAM" id="SSF56672">
    <property type="entry name" value="DNA/RNA polymerases"/>
    <property type="match status" value="1"/>
</dbReference>
<dbReference type="Pfam" id="PF07727">
    <property type="entry name" value="RVT_2"/>
    <property type="match status" value="1"/>
</dbReference>
<keyword evidence="3" id="KW-1185">Reference proteome</keyword>
<dbReference type="OrthoDB" id="6430953at2759"/>
<gene>
    <name evidence="2" type="ORF">NPIL_294291</name>
</gene>
<name>A0A8X6MNY1_NEPPI</name>